<organism evidence="3 4">
    <name type="scientific">Youngiibacter multivorans</name>
    <dbReference type="NCBI Taxonomy" id="937251"/>
    <lineage>
        <taxon>Bacteria</taxon>
        <taxon>Bacillati</taxon>
        <taxon>Bacillota</taxon>
        <taxon>Clostridia</taxon>
        <taxon>Eubacteriales</taxon>
        <taxon>Clostridiaceae</taxon>
        <taxon>Youngiibacter</taxon>
    </lineage>
</organism>
<dbReference type="PANTHER" id="PTHR14239:SF0">
    <property type="entry name" value="F420-DEPENDENT NADP REDUCTASE"/>
    <property type="match status" value="1"/>
</dbReference>
<dbReference type="InterPro" id="IPR051267">
    <property type="entry name" value="STEAP_metalloreductase"/>
</dbReference>
<evidence type="ECO:0000259" key="2">
    <source>
        <dbReference type="Pfam" id="PF03807"/>
    </source>
</evidence>
<comment type="caution">
    <text evidence="3">The sequence shown here is derived from an EMBL/GenBank/DDBJ whole genome shotgun (WGS) entry which is preliminary data.</text>
</comment>
<protein>
    <submittedName>
        <fullName evidence="3">Dinucleotide-binding enzyme</fullName>
    </submittedName>
</protein>
<dbReference type="PANTHER" id="PTHR14239">
    <property type="entry name" value="DUDULIN-RELATED"/>
    <property type="match status" value="1"/>
</dbReference>
<proteinExistence type="predicted"/>
<gene>
    <name evidence="3" type="ORF">J2Z34_000854</name>
</gene>
<feature type="domain" description="Pyrroline-5-carboxylate reductase catalytic N-terminal" evidence="2">
    <location>
        <begin position="2"/>
        <end position="92"/>
    </location>
</feature>
<dbReference type="Gene3D" id="3.40.50.720">
    <property type="entry name" value="NAD(P)-binding Rossmann-like Domain"/>
    <property type="match status" value="1"/>
</dbReference>
<keyword evidence="1" id="KW-0560">Oxidoreductase</keyword>
<dbReference type="SUPFAM" id="SSF51735">
    <property type="entry name" value="NAD(P)-binding Rossmann-fold domains"/>
    <property type="match status" value="1"/>
</dbReference>
<dbReference type="EMBL" id="JAGGKC010000005">
    <property type="protein sequence ID" value="MBP1918382.1"/>
    <property type="molecule type" value="Genomic_DNA"/>
</dbReference>
<sequence>MKIGIIGAGTVGAILAKSMALAGHEVFIANSRDPETLTEVFRDFENIHPVWKDELTAKSEVLALAVRWKDTRKVLEDLGDLNGRILIDVTNNVDENFDLIDLGGRPSSEVIQELAPSARVVKAFNTFKISKYLDDRGTGIISFIAGNDEGALNTVSELISSIGFVPYITGTLSFGGRLMNVKGRLAGKTRSKEEADSIIKEESEKEIIKK</sequence>
<dbReference type="InterPro" id="IPR028939">
    <property type="entry name" value="P5C_Rdtase_cat_N"/>
</dbReference>
<dbReference type="Proteomes" id="UP001519271">
    <property type="component" value="Unassembled WGS sequence"/>
</dbReference>
<evidence type="ECO:0000313" key="3">
    <source>
        <dbReference type="EMBL" id="MBP1918382.1"/>
    </source>
</evidence>
<accession>A0ABS4G1G5</accession>
<dbReference type="InterPro" id="IPR036291">
    <property type="entry name" value="NAD(P)-bd_dom_sf"/>
</dbReference>
<evidence type="ECO:0000256" key="1">
    <source>
        <dbReference type="ARBA" id="ARBA00023002"/>
    </source>
</evidence>
<keyword evidence="4" id="KW-1185">Reference proteome</keyword>
<dbReference type="Pfam" id="PF03807">
    <property type="entry name" value="F420_oxidored"/>
    <property type="match status" value="1"/>
</dbReference>
<reference evidence="3 4" key="1">
    <citation type="submission" date="2021-03" db="EMBL/GenBank/DDBJ databases">
        <title>Genomic Encyclopedia of Type Strains, Phase IV (KMG-IV): sequencing the most valuable type-strain genomes for metagenomic binning, comparative biology and taxonomic classification.</title>
        <authorList>
            <person name="Goeker M."/>
        </authorList>
    </citation>
    <scope>NUCLEOTIDE SEQUENCE [LARGE SCALE GENOMIC DNA]</scope>
    <source>
        <strain evidence="3 4">DSM 6139</strain>
    </source>
</reference>
<dbReference type="RefSeq" id="WP_209458618.1">
    <property type="nucleotide sequence ID" value="NZ_JAGGKC010000005.1"/>
</dbReference>
<name>A0ABS4G1G5_9CLOT</name>
<evidence type="ECO:0000313" key="4">
    <source>
        <dbReference type="Proteomes" id="UP001519271"/>
    </source>
</evidence>